<gene>
    <name evidence="3" type="ORF">DN752_14715</name>
</gene>
<keyword evidence="1" id="KW-0732">Signal</keyword>
<evidence type="ECO:0000259" key="2">
    <source>
        <dbReference type="Pfam" id="PF13568"/>
    </source>
</evidence>
<feature type="domain" description="Outer membrane protein beta-barrel" evidence="2">
    <location>
        <begin position="20"/>
        <end position="170"/>
    </location>
</feature>
<organism evidence="3 4">
    <name type="scientific">Echinicola strongylocentroti</name>
    <dbReference type="NCBI Taxonomy" id="1795355"/>
    <lineage>
        <taxon>Bacteria</taxon>
        <taxon>Pseudomonadati</taxon>
        <taxon>Bacteroidota</taxon>
        <taxon>Cytophagia</taxon>
        <taxon>Cytophagales</taxon>
        <taxon>Cyclobacteriaceae</taxon>
        <taxon>Echinicola</taxon>
    </lineage>
</organism>
<dbReference type="AlphaFoldDB" id="A0A2Z4IK11"/>
<evidence type="ECO:0000313" key="4">
    <source>
        <dbReference type="Proteomes" id="UP000248688"/>
    </source>
</evidence>
<protein>
    <submittedName>
        <fullName evidence="3">PorT family protein</fullName>
    </submittedName>
</protein>
<feature type="signal peptide" evidence="1">
    <location>
        <begin position="1"/>
        <end position="20"/>
    </location>
</feature>
<dbReference type="Pfam" id="PF13568">
    <property type="entry name" value="OMP_b-brl_2"/>
    <property type="match status" value="1"/>
</dbReference>
<dbReference type="RefSeq" id="WP_112784651.1">
    <property type="nucleotide sequence ID" value="NZ_CP030041.1"/>
</dbReference>
<evidence type="ECO:0000256" key="1">
    <source>
        <dbReference type="SAM" id="SignalP"/>
    </source>
</evidence>
<dbReference type="OrthoDB" id="1001536at2"/>
<proteinExistence type="predicted"/>
<dbReference type="Proteomes" id="UP000248688">
    <property type="component" value="Chromosome"/>
</dbReference>
<sequence>MRKIWFLVIAFLSVSAAGRAQDFSIGPKFGVSQGNIQVDGDGYESGSEKLGYHVGAFVRMGGNSLYLQPEVLYVNTGGEIKESQGDNERTYEASFNRFDVPIMLGFKLGDVFRIQGGPVASFLLNSKFKNDIVPDPEPEYKNATVGYQAGIGFDIANMIIDLKYEGSLSKQSESIAGFDTDQRQNQLIVSLGLRLF</sequence>
<name>A0A2Z4IK11_9BACT</name>
<dbReference type="InterPro" id="IPR025665">
    <property type="entry name" value="Beta-barrel_OMP_2"/>
</dbReference>
<feature type="chain" id="PRO_5016278126" evidence="1">
    <location>
        <begin position="21"/>
        <end position="196"/>
    </location>
</feature>
<accession>A0A2Z4IK11</accession>
<keyword evidence="4" id="KW-1185">Reference proteome</keyword>
<dbReference type="KEGG" id="est:DN752_14715"/>
<dbReference type="EMBL" id="CP030041">
    <property type="protein sequence ID" value="AWW31275.1"/>
    <property type="molecule type" value="Genomic_DNA"/>
</dbReference>
<reference evidence="3 4" key="1">
    <citation type="submission" date="2018-06" db="EMBL/GenBank/DDBJ databases">
        <title>Echinicola strongylocentroti sp. nov., isolated from a sea urchin Strongylocentrotus intermedius.</title>
        <authorList>
            <person name="Bae S.S."/>
        </authorList>
    </citation>
    <scope>NUCLEOTIDE SEQUENCE [LARGE SCALE GENOMIC DNA]</scope>
    <source>
        <strain evidence="3 4">MEBiC08714</strain>
    </source>
</reference>
<evidence type="ECO:0000313" key="3">
    <source>
        <dbReference type="EMBL" id="AWW31275.1"/>
    </source>
</evidence>